<evidence type="ECO:0000313" key="3">
    <source>
        <dbReference type="Proteomes" id="UP000467201"/>
    </source>
</evidence>
<gene>
    <name evidence="2" type="ORF">MDOR_17130</name>
</gene>
<sequence>MMTVPATGWPAVRSRASADRCDGGLFFGALALLDSGMLLARGVVFVVTGAFVGVWTVRRMNRYWSGADELSPADRVTVVRAARRGYPVGDPGLARGVLDYDTGLRASAEPLYRYGWVWRWFWSSRS</sequence>
<keyword evidence="1" id="KW-0472">Membrane</keyword>
<keyword evidence="1" id="KW-1133">Transmembrane helix</keyword>
<proteinExistence type="predicted"/>
<dbReference type="KEGG" id="mdr:MDOR_17130"/>
<dbReference type="Proteomes" id="UP000467201">
    <property type="component" value="Chromosome"/>
</dbReference>
<dbReference type="EMBL" id="AP022605">
    <property type="protein sequence ID" value="BBZ07544.1"/>
    <property type="molecule type" value="Genomic_DNA"/>
</dbReference>
<evidence type="ECO:0000313" key="2">
    <source>
        <dbReference type="EMBL" id="BBZ07544.1"/>
    </source>
</evidence>
<keyword evidence="1" id="KW-0812">Transmembrane</keyword>
<organism evidence="2 3">
    <name type="scientific">Mycolicibacterium doricum</name>
    <dbReference type="NCBI Taxonomy" id="126673"/>
    <lineage>
        <taxon>Bacteria</taxon>
        <taxon>Bacillati</taxon>
        <taxon>Actinomycetota</taxon>
        <taxon>Actinomycetes</taxon>
        <taxon>Mycobacteriales</taxon>
        <taxon>Mycobacteriaceae</taxon>
        <taxon>Mycolicibacterium</taxon>
    </lineage>
</organism>
<dbReference type="RefSeq" id="WP_235849793.1">
    <property type="nucleotide sequence ID" value="NZ_AP022605.1"/>
</dbReference>
<evidence type="ECO:0000256" key="1">
    <source>
        <dbReference type="SAM" id="Phobius"/>
    </source>
</evidence>
<name>A0A7I7VQI8_9MYCO</name>
<accession>A0A7I7VQI8</accession>
<dbReference type="AlphaFoldDB" id="A0A7I7VQI8"/>
<feature type="transmembrane region" description="Helical" evidence="1">
    <location>
        <begin position="38"/>
        <end position="57"/>
    </location>
</feature>
<reference evidence="2 3" key="1">
    <citation type="journal article" date="2019" name="Emerg. Microbes Infect.">
        <title>Comprehensive subspecies identification of 175 nontuberculous mycobacteria species based on 7547 genomic profiles.</title>
        <authorList>
            <person name="Matsumoto Y."/>
            <person name="Kinjo T."/>
            <person name="Motooka D."/>
            <person name="Nabeya D."/>
            <person name="Jung N."/>
            <person name="Uechi K."/>
            <person name="Horii T."/>
            <person name="Iida T."/>
            <person name="Fujita J."/>
            <person name="Nakamura S."/>
        </authorList>
    </citation>
    <scope>NUCLEOTIDE SEQUENCE [LARGE SCALE GENOMIC DNA]</scope>
    <source>
        <strain evidence="2 3">JCM 12405</strain>
    </source>
</reference>
<protein>
    <submittedName>
        <fullName evidence="2">Uncharacterized protein</fullName>
    </submittedName>
</protein>